<dbReference type="CDD" id="cd00590">
    <property type="entry name" value="RRM_SF"/>
    <property type="match status" value="1"/>
</dbReference>
<dbReference type="EMBL" id="CP119064">
    <property type="protein sequence ID" value="WEL38224.1"/>
    <property type="molecule type" value="Genomic_DNA"/>
</dbReference>
<protein>
    <submittedName>
        <fullName evidence="5">RNA binding domain-containing protein</fullName>
    </submittedName>
    <submittedName>
        <fullName evidence="6">RRM domain-containing protein</fullName>
    </submittedName>
</protein>
<feature type="region of interest" description="Disordered" evidence="3">
    <location>
        <begin position="1"/>
        <end position="64"/>
    </location>
</feature>
<evidence type="ECO:0000256" key="2">
    <source>
        <dbReference type="PROSITE-ProRule" id="PRU00176"/>
    </source>
</evidence>
<keyword evidence="8" id="KW-1185">Reference proteome</keyword>
<sequence>MKKTMEKMNKSSSGSESESELSGTSDSLSNKKEETSCSVSGSETESEIEEETSSESEEKSKKENPSLTVFIKGISYDLTEYDLKNEMEKIGKVVRVGIPMTNDYKRNKGFGYVEFSKEEDVKKALKLDGTVFLGREVVVNMAHPRENKQRHTIYISNIPFECDKRKLKKYFEEMGEVVGMSFPYDKENDRLKGYGFVDFGNKEDYEKVLKKKLVFEDSSIYQRPAYKNNKEDRKDFNGKGPRRNDSRWNGKRYGGESQNRNNNKKVKFNSDSEE</sequence>
<dbReference type="PANTHER" id="PTHR48025:SF1">
    <property type="entry name" value="RRM DOMAIN-CONTAINING PROTEIN"/>
    <property type="match status" value="1"/>
</dbReference>
<evidence type="ECO:0000313" key="8">
    <source>
        <dbReference type="Proteomes" id="UP001217963"/>
    </source>
</evidence>
<dbReference type="SMART" id="SM00360">
    <property type="entry name" value="RRM"/>
    <property type="match status" value="2"/>
</dbReference>
<dbReference type="InterPro" id="IPR000504">
    <property type="entry name" value="RRM_dom"/>
</dbReference>
<evidence type="ECO:0000256" key="1">
    <source>
        <dbReference type="ARBA" id="ARBA00022884"/>
    </source>
</evidence>
<evidence type="ECO:0000313" key="5">
    <source>
        <dbReference type="EMBL" id="UTX42765.1"/>
    </source>
</evidence>
<evidence type="ECO:0000313" key="6">
    <source>
        <dbReference type="EMBL" id="WEL38224.1"/>
    </source>
</evidence>
<organism evidence="5 7">
    <name type="scientific">Encephalitozoon hellem</name>
    <name type="common">Microsporidian parasite</name>
    <dbReference type="NCBI Taxonomy" id="27973"/>
    <lineage>
        <taxon>Eukaryota</taxon>
        <taxon>Fungi</taxon>
        <taxon>Fungi incertae sedis</taxon>
        <taxon>Microsporidia</taxon>
        <taxon>Unikaryonidae</taxon>
        <taxon>Encephalitozoon</taxon>
    </lineage>
</organism>
<dbReference type="EMBL" id="CP075149">
    <property type="protein sequence ID" value="UTX42765.1"/>
    <property type="molecule type" value="Genomic_DNA"/>
</dbReference>
<dbReference type="Proteomes" id="UP001059546">
    <property type="component" value="Chromosome III"/>
</dbReference>
<name>A0A9Q9C3E0_ENCHE</name>
<dbReference type="GO" id="GO:0003723">
    <property type="term" value="F:RNA binding"/>
    <property type="evidence" value="ECO:0007669"/>
    <property type="project" value="UniProtKB-UniRule"/>
</dbReference>
<feature type="domain" description="RRM" evidence="4">
    <location>
        <begin position="151"/>
        <end position="232"/>
    </location>
</feature>
<dbReference type="Pfam" id="PF00076">
    <property type="entry name" value="RRM_1"/>
    <property type="match status" value="2"/>
</dbReference>
<dbReference type="Gene3D" id="3.30.70.330">
    <property type="match status" value="2"/>
</dbReference>
<keyword evidence="1 2" id="KW-0694">RNA-binding</keyword>
<gene>
    <name evidence="5" type="ORF">GPU96_03g04870</name>
    <name evidence="6" type="ORF">PFJ87_03g00820</name>
</gene>
<dbReference type="PROSITE" id="PS50102">
    <property type="entry name" value="RRM"/>
    <property type="match status" value="2"/>
</dbReference>
<dbReference type="AlphaFoldDB" id="A0A9Q9C3E0"/>
<proteinExistence type="predicted"/>
<evidence type="ECO:0000259" key="4">
    <source>
        <dbReference type="PROSITE" id="PS50102"/>
    </source>
</evidence>
<reference evidence="5" key="1">
    <citation type="submission" date="2021-05" db="EMBL/GenBank/DDBJ databases">
        <title>Encephalitozoon hellem ATCC 50604 Complete Genome.</title>
        <authorList>
            <person name="Mascarenhas dos Santos A.C."/>
            <person name="Julian A.T."/>
            <person name="Pombert J.-F."/>
        </authorList>
    </citation>
    <scope>NUCLEOTIDE SEQUENCE</scope>
    <source>
        <strain evidence="5">ATCC 50604</strain>
    </source>
</reference>
<dbReference type="InterPro" id="IPR012677">
    <property type="entry name" value="Nucleotide-bd_a/b_plait_sf"/>
</dbReference>
<feature type="compositionally biased region" description="Basic and acidic residues" evidence="3">
    <location>
        <begin position="228"/>
        <end position="248"/>
    </location>
</feature>
<dbReference type="PANTHER" id="PTHR48025">
    <property type="entry name" value="OS02G0815200 PROTEIN"/>
    <property type="match status" value="1"/>
</dbReference>
<dbReference type="OrthoDB" id="275748at2759"/>
<accession>A0A9Q9C3E0</accession>
<feature type="region of interest" description="Disordered" evidence="3">
    <location>
        <begin position="225"/>
        <end position="274"/>
    </location>
</feature>
<feature type="domain" description="RRM" evidence="4">
    <location>
        <begin position="67"/>
        <end position="144"/>
    </location>
</feature>
<dbReference type="Proteomes" id="UP001217963">
    <property type="component" value="Chromosome III"/>
</dbReference>
<reference evidence="6 8" key="2">
    <citation type="submission" date="2023-02" db="EMBL/GenBank/DDBJ databases">
        <title>Encephalitozoon hellem ATCC 50451 complete genome.</title>
        <authorList>
            <person name="Mascarenhas dos Santos A.C."/>
            <person name="Julian A.T."/>
            <person name="Pombert J.-F."/>
        </authorList>
    </citation>
    <scope>NUCLEOTIDE SEQUENCE [LARGE SCALE GENOMIC DNA]</scope>
    <source>
        <strain evidence="6 8">ATCC 50451</strain>
    </source>
</reference>
<evidence type="ECO:0000256" key="3">
    <source>
        <dbReference type="SAM" id="MobiDB-lite"/>
    </source>
</evidence>
<feature type="compositionally biased region" description="Acidic residues" evidence="3">
    <location>
        <begin position="44"/>
        <end position="55"/>
    </location>
</feature>
<dbReference type="InterPro" id="IPR035979">
    <property type="entry name" value="RBD_domain_sf"/>
</dbReference>
<feature type="compositionally biased region" description="Low complexity" evidence="3">
    <location>
        <begin position="11"/>
        <end position="28"/>
    </location>
</feature>
<evidence type="ECO:0000313" key="7">
    <source>
        <dbReference type="Proteomes" id="UP001059546"/>
    </source>
</evidence>
<dbReference type="InterPro" id="IPR050502">
    <property type="entry name" value="Euk_RNA-bind_prot"/>
</dbReference>
<dbReference type="SUPFAM" id="SSF54928">
    <property type="entry name" value="RNA-binding domain, RBD"/>
    <property type="match status" value="1"/>
</dbReference>